<evidence type="ECO:0000313" key="2">
    <source>
        <dbReference type="EMBL" id="CAG5100458.1"/>
    </source>
</evidence>
<sequence>MRNGPSTNSILSGAEFTPALTSDEVEKMLKHDPRIRSRSILRQQSEEPADERPPYRKTISFEGDGYSFSESSEEEESDTEEIREAEERERQEREAEEKKLYDAKIKFLSPLMLEHELSDAFLKWALDKDCDFDEFKVKIKKELKEIRDGEAEVDGSEISESKEESSPYMKRCRDINECIRQGIVVDDGFYRMATDKRVSDAFWEHRIKVLMKKREFMVSGKLEVEEYMGANPKEQGTHIAIDENYTEDKRRYTDRIVDEHACELVEKKSFVSKRAKENGQDMTIRIYTLREANADTLKEQIQDLSLENADAAREKLNEIILSAQMLSKNLNKNENSPRLERFEESEKSKNYRAGENKKTEILSELISTT</sequence>
<feature type="compositionally biased region" description="Basic and acidic residues" evidence="1">
    <location>
        <begin position="80"/>
        <end position="96"/>
    </location>
</feature>
<feature type="compositionally biased region" description="Basic and acidic residues" evidence="1">
    <location>
        <begin position="25"/>
        <end position="35"/>
    </location>
</feature>
<feature type="compositionally biased region" description="Basic and acidic residues" evidence="1">
    <location>
        <begin position="335"/>
        <end position="354"/>
    </location>
</feature>
<gene>
    <name evidence="2" type="ORF">OKIOD_LOCUS8565</name>
</gene>
<reference evidence="2 3" key="1">
    <citation type="submission" date="2021-04" db="EMBL/GenBank/DDBJ databases">
        <authorList>
            <person name="Bliznina A."/>
        </authorList>
    </citation>
    <scope>NUCLEOTIDE SEQUENCE [LARGE SCALE GENOMIC DNA]</scope>
</reference>
<evidence type="ECO:0000256" key="1">
    <source>
        <dbReference type="SAM" id="MobiDB-lite"/>
    </source>
</evidence>
<accession>A0ABN7SP68</accession>
<feature type="compositionally biased region" description="Polar residues" evidence="1">
    <location>
        <begin position="1"/>
        <end position="11"/>
    </location>
</feature>
<organism evidence="2 3">
    <name type="scientific">Oikopleura dioica</name>
    <name type="common">Tunicate</name>
    <dbReference type="NCBI Taxonomy" id="34765"/>
    <lineage>
        <taxon>Eukaryota</taxon>
        <taxon>Metazoa</taxon>
        <taxon>Chordata</taxon>
        <taxon>Tunicata</taxon>
        <taxon>Appendicularia</taxon>
        <taxon>Copelata</taxon>
        <taxon>Oikopleuridae</taxon>
        <taxon>Oikopleura</taxon>
    </lineage>
</organism>
<proteinExistence type="predicted"/>
<name>A0ABN7SP68_OIKDI</name>
<feature type="region of interest" description="Disordered" evidence="1">
    <location>
        <begin position="1"/>
        <end position="20"/>
    </location>
</feature>
<dbReference type="EMBL" id="OU015569">
    <property type="protein sequence ID" value="CAG5100458.1"/>
    <property type="molecule type" value="Genomic_DNA"/>
</dbReference>
<dbReference type="Proteomes" id="UP001158576">
    <property type="component" value="Chromosome XSR"/>
</dbReference>
<protein>
    <submittedName>
        <fullName evidence="2">Oidioi.mRNA.OKI2018_I69.XSR.g17007.t1.cds</fullName>
    </submittedName>
</protein>
<evidence type="ECO:0000313" key="3">
    <source>
        <dbReference type="Proteomes" id="UP001158576"/>
    </source>
</evidence>
<feature type="region of interest" description="Disordered" evidence="1">
    <location>
        <begin position="25"/>
        <end position="96"/>
    </location>
</feature>
<keyword evidence="3" id="KW-1185">Reference proteome</keyword>
<feature type="region of interest" description="Disordered" evidence="1">
    <location>
        <begin position="331"/>
        <end position="354"/>
    </location>
</feature>